<accession>A0A226D0D6</accession>
<reference evidence="2 3" key="1">
    <citation type="submission" date="2015-12" db="EMBL/GenBank/DDBJ databases">
        <title>The genome of Folsomia candida.</title>
        <authorList>
            <person name="Faddeeva A."/>
            <person name="Derks M.F."/>
            <person name="Anvar Y."/>
            <person name="Smit S."/>
            <person name="Van Straalen N."/>
            <person name="Roelofs D."/>
        </authorList>
    </citation>
    <scope>NUCLEOTIDE SEQUENCE [LARGE SCALE GENOMIC DNA]</scope>
    <source>
        <strain evidence="2 3">VU population</strain>
        <tissue evidence="2">Whole body</tissue>
    </source>
</reference>
<evidence type="ECO:0000256" key="1">
    <source>
        <dbReference type="SAM" id="SignalP"/>
    </source>
</evidence>
<feature type="chain" id="PRO_5012917541" evidence="1">
    <location>
        <begin position="27"/>
        <end position="206"/>
    </location>
</feature>
<organism evidence="2 3">
    <name type="scientific">Folsomia candida</name>
    <name type="common">Springtail</name>
    <dbReference type="NCBI Taxonomy" id="158441"/>
    <lineage>
        <taxon>Eukaryota</taxon>
        <taxon>Metazoa</taxon>
        <taxon>Ecdysozoa</taxon>
        <taxon>Arthropoda</taxon>
        <taxon>Hexapoda</taxon>
        <taxon>Collembola</taxon>
        <taxon>Entomobryomorpha</taxon>
        <taxon>Isotomoidea</taxon>
        <taxon>Isotomidae</taxon>
        <taxon>Proisotominae</taxon>
        <taxon>Folsomia</taxon>
    </lineage>
</organism>
<dbReference type="EMBL" id="LNIX01000046">
    <property type="protein sequence ID" value="OXA38334.1"/>
    <property type="molecule type" value="Genomic_DNA"/>
</dbReference>
<comment type="caution">
    <text evidence="2">The sequence shown here is derived from an EMBL/GenBank/DDBJ whole genome shotgun (WGS) entry which is preliminary data.</text>
</comment>
<evidence type="ECO:0000313" key="2">
    <source>
        <dbReference type="EMBL" id="OXA38334.1"/>
    </source>
</evidence>
<keyword evidence="3" id="KW-1185">Reference proteome</keyword>
<evidence type="ECO:0000313" key="3">
    <source>
        <dbReference type="Proteomes" id="UP000198287"/>
    </source>
</evidence>
<proteinExistence type="predicted"/>
<feature type="signal peptide" evidence="1">
    <location>
        <begin position="1"/>
        <end position="26"/>
    </location>
</feature>
<protein>
    <submittedName>
        <fullName evidence="2">Uncharacterized protein</fullName>
    </submittedName>
</protein>
<name>A0A226D0D6_FOLCA</name>
<sequence length="206" mass="22447">MKNIYSPWTCILLPLLVLLLHQPGVAIKVEMTLYQHANYTGNSLTVSETHVGVDCVTDTVGLGQGFKSYCYSGSWQLTRSGATLSLYPYSTRFCDTMSPGYEMVTNIYQYGPPDTTTPAIALSWPYNGNQIRLVYESDGDLNITSSVIVVSVAYTSGRSSWTLFELKNFQGRTNCLTSTAELHRYSGSQLGLPSVGSVCKGCGCTG</sequence>
<dbReference type="Proteomes" id="UP000198287">
    <property type="component" value="Unassembled WGS sequence"/>
</dbReference>
<keyword evidence="1" id="KW-0732">Signal</keyword>
<dbReference type="AlphaFoldDB" id="A0A226D0D6"/>
<gene>
    <name evidence="2" type="ORF">Fcan01_26819</name>
</gene>